<protein>
    <recommendedName>
        <fullName evidence="3">Cytochrome b</fullName>
    </recommendedName>
</protein>
<keyword evidence="11 15" id="KW-1133">Transmembrane helix</keyword>
<dbReference type="GO" id="GO:0022900">
    <property type="term" value="P:electron transport chain"/>
    <property type="evidence" value="ECO:0007669"/>
    <property type="project" value="UniProtKB-UniRule"/>
</dbReference>
<reference evidence="17 18" key="1">
    <citation type="submission" date="2013-11" db="EMBL/GenBank/DDBJ databases">
        <title>Genome sequencing of Stegodyphus mimosarum.</title>
        <authorList>
            <person name="Bechsgaard J."/>
        </authorList>
    </citation>
    <scope>NUCLEOTIDE SEQUENCE [LARGE SCALE GENOMIC DNA]</scope>
</reference>
<evidence type="ECO:0000256" key="6">
    <source>
        <dbReference type="ARBA" id="ARBA00022660"/>
    </source>
</evidence>
<dbReference type="GO" id="GO:0016491">
    <property type="term" value="F:oxidoreductase activity"/>
    <property type="evidence" value="ECO:0007669"/>
    <property type="project" value="UniProtKB-UniRule"/>
</dbReference>
<dbReference type="Proteomes" id="UP000054359">
    <property type="component" value="Unassembled WGS sequence"/>
</dbReference>
<keyword evidence="9" id="KW-0999">Mitochondrion inner membrane</keyword>
<evidence type="ECO:0000256" key="4">
    <source>
        <dbReference type="ARBA" id="ARBA00022448"/>
    </source>
</evidence>
<proteinExistence type="predicted"/>
<dbReference type="GO" id="GO:0005743">
    <property type="term" value="C:mitochondrial inner membrane"/>
    <property type="evidence" value="ECO:0007669"/>
    <property type="project" value="UniProtKB-SubCell"/>
</dbReference>
<keyword evidence="7 15" id="KW-0812">Transmembrane</keyword>
<dbReference type="InterPro" id="IPR005798">
    <property type="entry name" value="Cyt_b/b6_C"/>
</dbReference>
<keyword evidence="5" id="KW-0349">Heme</keyword>
<evidence type="ECO:0000256" key="1">
    <source>
        <dbReference type="ARBA" id="ARBA00004448"/>
    </source>
</evidence>
<feature type="domain" description="Cytochrome b/b6 C-terminal region profile" evidence="16">
    <location>
        <begin position="16"/>
        <end position="77"/>
    </location>
</feature>
<evidence type="ECO:0000256" key="8">
    <source>
        <dbReference type="ARBA" id="ARBA00022723"/>
    </source>
</evidence>
<evidence type="ECO:0000256" key="3">
    <source>
        <dbReference type="ARBA" id="ARBA00013531"/>
    </source>
</evidence>
<dbReference type="SUPFAM" id="SSF81648">
    <property type="entry name" value="a domain/subunit of cytochrome bc1 complex (Ubiquinol-cytochrome c reductase)"/>
    <property type="match status" value="1"/>
</dbReference>
<keyword evidence="13" id="KW-0496">Mitochondrion</keyword>
<gene>
    <name evidence="17" type="ORF">X975_01808</name>
</gene>
<evidence type="ECO:0000256" key="10">
    <source>
        <dbReference type="ARBA" id="ARBA00022982"/>
    </source>
</evidence>
<keyword evidence="18" id="KW-1185">Reference proteome</keyword>
<dbReference type="OrthoDB" id="6493434at2759"/>
<evidence type="ECO:0000256" key="15">
    <source>
        <dbReference type="SAM" id="Phobius"/>
    </source>
</evidence>
<dbReference type="Gene3D" id="1.20.810.10">
    <property type="entry name" value="Cytochrome Bc1 Complex, Chain C"/>
    <property type="match status" value="1"/>
</dbReference>
<evidence type="ECO:0000256" key="13">
    <source>
        <dbReference type="ARBA" id="ARBA00023128"/>
    </source>
</evidence>
<feature type="transmembrane region" description="Helical" evidence="15">
    <location>
        <begin position="35"/>
        <end position="56"/>
    </location>
</feature>
<sequence length="77" mass="8996">MHLLFLHEIGSGNPMGLRRDLDRVVFHPYFRIKDMFGLVIVLIFYIIVCLEIPNVFMDVENFIISNPLVTPTHIQPE</sequence>
<evidence type="ECO:0000313" key="17">
    <source>
        <dbReference type="EMBL" id="KFM80136.1"/>
    </source>
</evidence>
<dbReference type="GO" id="GO:0009055">
    <property type="term" value="F:electron transfer activity"/>
    <property type="evidence" value="ECO:0007669"/>
    <property type="project" value="InterPro"/>
</dbReference>
<keyword evidence="8" id="KW-0479">Metal-binding</keyword>
<dbReference type="STRING" id="407821.A0A087URZ7"/>
<accession>A0A087URZ7</accession>
<name>A0A087URZ7_STEMI</name>
<dbReference type="OMA" id="ENYIVAN"/>
<comment type="subunit">
    <text evidence="2">The main subunits of complex b-c1 are: cytochrome b, cytochrome c1 and the Rieske protein.</text>
</comment>
<dbReference type="EMBL" id="KK121296">
    <property type="protein sequence ID" value="KFM80136.1"/>
    <property type="molecule type" value="Genomic_DNA"/>
</dbReference>
<feature type="non-terminal residue" evidence="17">
    <location>
        <position position="77"/>
    </location>
</feature>
<organism evidence="17 18">
    <name type="scientific">Stegodyphus mimosarum</name>
    <name type="common">African social velvet spider</name>
    <dbReference type="NCBI Taxonomy" id="407821"/>
    <lineage>
        <taxon>Eukaryota</taxon>
        <taxon>Metazoa</taxon>
        <taxon>Ecdysozoa</taxon>
        <taxon>Arthropoda</taxon>
        <taxon>Chelicerata</taxon>
        <taxon>Arachnida</taxon>
        <taxon>Araneae</taxon>
        <taxon>Araneomorphae</taxon>
        <taxon>Entelegynae</taxon>
        <taxon>Eresoidea</taxon>
        <taxon>Eresidae</taxon>
        <taxon>Stegodyphus</taxon>
    </lineage>
</organism>
<comment type="subcellular location">
    <subcellularLocation>
        <location evidence="1">Mitochondrion inner membrane</location>
        <topology evidence="1">Multi-pass membrane protein</topology>
    </subcellularLocation>
</comment>
<dbReference type="GO" id="GO:0046872">
    <property type="term" value="F:metal ion binding"/>
    <property type="evidence" value="ECO:0007669"/>
    <property type="project" value="UniProtKB-KW"/>
</dbReference>
<evidence type="ECO:0000256" key="5">
    <source>
        <dbReference type="ARBA" id="ARBA00022617"/>
    </source>
</evidence>
<dbReference type="AlphaFoldDB" id="A0A087URZ7"/>
<evidence type="ECO:0000259" key="16">
    <source>
        <dbReference type="PROSITE" id="PS51003"/>
    </source>
</evidence>
<evidence type="ECO:0000313" key="18">
    <source>
        <dbReference type="Proteomes" id="UP000054359"/>
    </source>
</evidence>
<evidence type="ECO:0000256" key="7">
    <source>
        <dbReference type="ARBA" id="ARBA00022692"/>
    </source>
</evidence>
<evidence type="ECO:0000256" key="2">
    <source>
        <dbReference type="ARBA" id="ARBA00011649"/>
    </source>
</evidence>
<keyword evidence="4" id="KW-0813">Transport</keyword>
<keyword evidence="12" id="KW-0408">Iron</keyword>
<keyword evidence="10" id="KW-0249">Electron transport</keyword>
<dbReference type="InterPro" id="IPR036150">
    <property type="entry name" value="Cyt_b/b6_C_sf"/>
</dbReference>
<dbReference type="PROSITE" id="PS51003">
    <property type="entry name" value="CYTB_CTER"/>
    <property type="match status" value="1"/>
</dbReference>
<keyword evidence="14 15" id="KW-0472">Membrane</keyword>
<dbReference type="InterPro" id="IPR027387">
    <property type="entry name" value="Cytb/b6-like_sf"/>
</dbReference>
<keyword evidence="6" id="KW-0679">Respiratory chain</keyword>
<evidence type="ECO:0000256" key="11">
    <source>
        <dbReference type="ARBA" id="ARBA00022989"/>
    </source>
</evidence>
<evidence type="ECO:0000256" key="14">
    <source>
        <dbReference type="ARBA" id="ARBA00023136"/>
    </source>
</evidence>
<evidence type="ECO:0000256" key="12">
    <source>
        <dbReference type="ARBA" id="ARBA00023004"/>
    </source>
</evidence>
<evidence type="ECO:0000256" key="9">
    <source>
        <dbReference type="ARBA" id="ARBA00022792"/>
    </source>
</evidence>